<dbReference type="EMBL" id="JBHPBY010000395">
    <property type="protein sequence ID" value="MFC1852956.1"/>
    <property type="molecule type" value="Genomic_DNA"/>
</dbReference>
<evidence type="ECO:0000256" key="11">
    <source>
        <dbReference type="PROSITE-ProRule" id="PRU01122"/>
    </source>
</evidence>
<evidence type="ECO:0000259" key="13">
    <source>
        <dbReference type="PROSITE" id="PS51786"/>
    </source>
</evidence>
<feature type="binding site" evidence="9">
    <location>
        <begin position="365"/>
        <end position="372"/>
    </location>
    <ligand>
        <name>ATP</name>
        <dbReference type="ChEBI" id="CHEBI:30616"/>
    </ligand>
</feature>
<dbReference type="InterPro" id="IPR003111">
    <property type="entry name" value="Lon_prtase_N"/>
</dbReference>
<dbReference type="Gene3D" id="3.30.230.10">
    <property type="match status" value="1"/>
</dbReference>
<dbReference type="Gene3D" id="2.30.130.40">
    <property type="entry name" value="LON domain-like"/>
    <property type="match status" value="1"/>
</dbReference>
<feature type="active site" evidence="9 11">
    <location>
        <position position="731"/>
    </location>
</feature>
<evidence type="ECO:0000256" key="2">
    <source>
        <dbReference type="ARBA" id="ARBA00022490"/>
    </source>
</evidence>
<dbReference type="Pfam" id="PF05362">
    <property type="entry name" value="Lon_C"/>
    <property type="match status" value="1"/>
</dbReference>
<dbReference type="SUPFAM" id="SSF54211">
    <property type="entry name" value="Ribosomal protein S5 domain 2-like"/>
    <property type="match status" value="1"/>
</dbReference>
<dbReference type="Gene3D" id="1.20.5.5270">
    <property type="match status" value="1"/>
</dbReference>
<dbReference type="InterPro" id="IPR003959">
    <property type="entry name" value="ATPase_AAA_core"/>
</dbReference>
<sequence length="807" mass="89634">MKLLLRKAKTMEKNTISPELIVLPIFDTVILPHMSTKLLIDEARGNTLSALIKSDRPFVIGLTVKNVADKAHLKQDSFYRVGTLLHLESIQEADDGYLVFTKSLKRVQIDKISIVEQDILATYTFLTDQVDLDEAGRASLMTFIKKTIREVSEHFQGSKRFLKQLEEMNTTQEIIGFSIQYMSVSPAEKQELLEIDSERHKGLRFLDLIMKQKDSIELQIEMAQKFNKRINKSQREALLREQMKAIQDELQGDSAGKKLKKDYRVLVEEAGMPEHAKEVALAELDKLESLGPQNPEAGMLRNYLDLLTALPWKAGRFSEIDLEKARIVLDTHHFGLDKVKERIIQHLAVMALKKEKRGSILLLIGPPGTGKTSLGKSIAAALNRKYVRLSLGGIKDEAEIRGHRRTYIGALPGRIIQGMKRAGEKNPVFVLDEVDKLFAAYNGDPASALLEVLDPEQNNTFSDHYLEVPYDLSEVFFIATANTTLTIPAPLLDRMEVIRISSYTNNEKFVIGQKHLLPLVLEEHGLQDSQLQINNQAMRHIIEKYTRESGVRGLKKQLAKIARVTSEKIVTGKTTEPYIVLEDMLTEILGKPLVRLDDALLENVPGVATGLAWTPVGGDILFVEGTTMPGKGKLILTGQLGAVMKESATISLSLIRSRLAHLISHFDFSMNDIHVHIPSGAIPKDGPSAGITLFIALASLLLGRSVDSKLALSGEITLRGSILPVGGIKEKTLAAHRAGIKKIILSKENEVDLTEIPDEVRSDLTFVLVETIEEVIKKALDVDLPRLGILVIDSAREKGASDTSSQV</sequence>
<dbReference type="InterPro" id="IPR008269">
    <property type="entry name" value="Lon_proteolytic"/>
</dbReference>
<dbReference type="InterPro" id="IPR020568">
    <property type="entry name" value="Ribosomal_Su5_D2-typ_SF"/>
</dbReference>
<evidence type="ECO:0000256" key="8">
    <source>
        <dbReference type="ARBA" id="ARBA00023016"/>
    </source>
</evidence>
<comment type="induction">
    <text evidence="9">By heat shock.</text>
</comment>
<keyword evidence="4 9" id="KW-0547">Nucleotide-binding</keyword>
<dbReference type="SMART" id="SM00382">
    <property type="entry name" value="AAA"/>
    <property type="match status" value="1"/>
</dbReference>
<comment type="similarity">
    <text evidence="9 10 11 12">Belongs to the peptidase S16 family.</text>
</comment>
<evidence type="ECO:0000259" key="14">
    <source>
        <dbReference type="PROSITE" id="PS51787"/>
    </source>
</evidence>
<dbReference type="InterPro" id="IPR027543">
    <property type="entry name" value="Lon_bac"/>
</dbReference>
<feature type="domain" description="Lon proteolytic" evidence="13">
    <location>
        <begin position="602"/>
        <end position="782"/>
    </location>
</feature>
<evidence type="ECO:0000256" key="7">
    <source>
        <dbReference type="ARBA" id="ARBA00022840"/>
    </source>
</evidence>
<evidence type="ECO:0000313" key="15">
    <source>
        <dbReference type="EMBL" id="MFC1852956.1"/>
    </source>
</evidence>
<organism evidence="15 16">
    <name type="scientific">candidate division CSSED10-310 bacterium</name>
    <dbReference type="NCBI Taxonomy" id="2855610"/>
    <lineage>
        <taxon>Bacteria</taxon>
        <taxon>Bacteria division CSSED10-310</taxon>
    </lineage>
</organism>
<evidence type="ECO:0000256" key="1">
    <source>
        <dbReference type="ARBA" id="ARBA00004496"/>
    </source>
</evidence>
<dbReference type="SUPFAM" id="SSF52540">
    <property type="entry name" value="P-loop containing nucleoside triphosphate hydrolases"/>
    <property type="match status" value="1"/>
</dbReference>
<dbReference type="SMART" id="SM00464">
    <property type="entry name" value="LON"/>
    <property type="match status" value="1"/>
</dbReference>
<evidence type="ECO:0000256" key="3">
    <source>
        <dbReference type="ARBA" id="ARBA00022670"/>
    </source>
</evidence>
<evidence type="ECO:0000256" key="4">
    <source>
        <dbReference type="ARBA" id="ARBA00022741"/>
    </source>
</evidence>
<evidence type="ECO:0000256" key="9">
    <source>
        <dbReference type="HAMAP-Rule" id="MF_01973"/>
    </source>
</evidence>
<keyword evidence="2 9" id="KW-0963">Cytoplasm</keyword>
<keyword evidence="16" id="KW-1185">Reference proteome</keyword>
<dbReference type="InterPro" id="IPR054594">
    <property type="entry name" value="Lon_lid"/>
</dbReference>
<dbReference type="InterPro" id="IPR008268">
    <property type="entry name" value="Peptidase_S16_AS"/>
</dbReference>
<accession>A0ABV6Z3C8</accession>
<dbReference type="InterPro" id="IPR004815">
    <property type="entry name" value="Lon_bac/euk-typ"/>
</dbReference>
<dbReference type="PRINTS" id="PR00830">
    <property type="entry name" value="ENDOLAPTASE"/>
</dbReference>
<dbReference type="Gene3D" id="3.40.50.300">
    <property type="entry name" value="P-loop containing nucleotide triphosphate hydrolases"/>
    <property type="match status" value="1"/>
</dbReference>
<keyword evidence="5 9" id="KW-0378">Hydrolase</keyword>
<dbReference type="PROSITE" id="PS51787">
    <property type="entry name" value="LON_N"/>
    <property type="match status" value="1"/>
</dbReference>
<feature type="domain" description="Lon N-terminal" evidence="14">
    <location>
        <begin position="20"/>
        <end position="213"/>
    </location>
</feature>
<dbReference type="SUPFAM" id="SSF88697">
    <property type="entry name" value="PUA domain-like"/>
    <property type="match status" value="1"/>
</dbReference>
<keyword evidence="3 9" id="KW-0645">Protease</keyword>
<dbReference type="Proteomes" id="UP001594351">
    <property type="component" value="Unassembled WGS sequence"/>
</dbReference>
<dbReference type="CDD" id="cd19500">
    <property type="entry name" value="RecA-like_Lon"/>
    <property type="match status" value="1"/>
</dbReference>
<dbReference type="PROSITE" id="PS51786">
    <property type="entry name" value="LON_PROTEOLYTIC"/>
    <property type="match status" value="1"/>
</dbReference>
<comment type="function">
    <text evidence="9">ATP-dependent serine protease that mediates the selective degradation of mutant and abnormal proteins as well as certain short-lived regulatory proteins. Required for cellular homeostasis and for survival from DNA damage and developmental changes induced by stress. Degrades polypeptides processively to yield small peptide fragments that are 5 to 10 amino acids long. Binds to DNA in a double-stranded, site-specific manner.</text>
</comment>
<evidence type="ECO:0000313" key="16">
    <source>
        <dbReference type="Proteomes" id="UP001594351"/>
    </source>
</evidence>
<evidence type="ECO:0000256" key="6">
    <source>
        <dbReference type="ARBA" id="ARBA00022825"/>
    </source>
</evidence>
<name>A0ABV6Z3C8_UNCC1</name>
<dbReference type="InterPro" id="IPR003593">
    <property type="entry name" value="AAA+_ATPase"/>
</dbReference>
<dbReference type="PIRSF" id="PIRSF001174">
    <property type="entry name" value="Lon_proteas"/>
    <property type="match status" value="1"/>
</dbReference>
<dbReference type="NCBIfam" id="TIGR00763">
    <property type="entry name" value="lon"/>
    <property type="match status" value="1"/>
</dbReference>
<comment type="catalytic activity">
    <reaction evidence="9 10 11">
        <text>Hydrolysis of proteins in presence of ATP.</text>
        <dbReference type="EC" id="3.4.21.53"/>
    </reaction>
</comment>
<keyword evidence="7 9" id="KW-0067">ATP-binding</keyword>
<protein>
    <recommendedName>
        <fullName evidence="9 10">Lon protease</fullName>
        <ecNumber evidence="9 10">3.4.21.53</ecNumber>
    </recommendedName>
    <alternativeName>
        <fullName evidence="9">ATP-dependent protease La</fullName>
    </alternativeName>
</protein>
<dbReference type="EC" id="3.4.21.53" evidence="9 10"/>
<dbReference type="InterPro" id="IPR015947">
    <property type="entry name" value="PUA-like_sf"/>
</dbReference>
<dbReference type="PROSITE" id="PS01046">
    <property type="entry name" value="LON_SER"/>
    <property type="match status" value="1"/>
</dbReference>
<gene>
    <name evidence="9 15" type="primary">lon</name>
    <name evidence="15" type="ORF">ACFL27_22385</name>
</gene>
<comment type="subcellular location">
    <subcellularLocation>
        <location evidence="1 9 10">Cytoplasm</location>
    </subcellularLocation>
</comment>
<dbReference type="GO" id="GO:0004252">
    <property type="term" value="F:serine-type endopeptidase activity"/>
    <property type="evidence" value="ECO:0007669"/>
    <property type="project" value="UniProtKB-EC"/>
</dbReference>
<dbReference type="HAMAP" id="MF_01973">
    <property type="entry name" value="lon_bact"/>
    <property type="match status" value="1"/>
</dbReference>
<dbReference type="Pfam" id="PF00004">
    <property type="entry name" value="AAA"/>
    <property type="match status" value="1"/>
</dbReference>
<dbReference type="InterPro" id="IPR046336">
    <property type="entry name" value="Lon_prtase_N_sf"/>
</dbReference>
<dbReference type="InterPro" id="IPR027417">
    <property type="entry name" value="P-loop_NTPase"/>
</dbReference>
<evidence type="ECO:0000256" key="10">
    <source>
        <dbReference type="PIRNR" id="PIRNR001174"/>
    </source>
</evidence>
<comment type="subunit">
    <text evidence="9 10">Homohexamer. Organized in a ring with a central cavity.</text>
</comment>
<dbReference type="Gene3D" id="1.20.58.1480">
    <property type="match status" value="1"/>
</dbReference>
<dbReference type="Pfam" id="PF22667">
    <property type="entry name" value="Lon_lid"/>
    <property type="match status" value="1"/>
</dbReference>
<proteinExistence type="evidence at transcript level"/>
<dbReference type="Pfam" id="PF02190">
    <property type="entry name" value="LON_substr_bdg"/>
    <property type="match status" value="1"/>
</dbReference>
<dbReference type="Gene3D" id="1.10.8.60">
    <property type="match status" value="1"/>
</dbReference>
<dbReference type="InterPro" id="IPR014721">
    <property type="entry name" value="Ribsml_uS5_D2-typ_fold_subgr"/>
</dbReference>
<keyword evidence="6 9" id="KW-0720">Serine protease</keyword>
<evidence type="ECO:0000256" key="5">
    <source>
        <dbReference type="ARBA" id="ARBA00022801"/>
    </source>
</evidence>
<keyword evidence="8 9" id="KW-0346">Stress response</keyword>
<reference evidence="15 16" key="1">
    <citation type="submission" date="2024-09" db="EMBL/GenBank/DDBJ databases">
        <title>Laminarin stimulates single cell rates of sulfate reduction while oxygen inhibits transcriptomic activity in coastal marine sediment.</title>
        <authorList>
            <person name="Lindsay M."/>
            <person name="Orcutt B."/>
            <person name="Emerson D."/>
            <person name="Stepanauskas R."/>
            <person name="D'Angelo T."/>
        </authorList>
    </citation>
    <scope>NUCLEOTIDE SEQUENCE [LARGE SCALE GENOMIC DNA]</scope>
    <source>
        <strain evidence="15">SAG AM-311-K15</strain>
    </source>
</reference>
<dbReference type="InterPro" id="IPR027065">
    <property type="entry name" value="Lon_Prtase"/>
</dbReference>
<dbReference type="PANTHER" id="PTHR10046">
    <property type="entry name" value="ATP DEPENDENT LON PROTEASE FAMILY MEMBER"/>
    <property type="match status" value="1"/>
</dbReference>
<evidence type="ECO:0000256" key="12">
    <source>
        <dbReference type="RuleBase" id="RU000591"/>
    </source>
</evidence>
<comment type="caution">
    <text evidence="15">The sequence shown here is derived from an EMBL/GenBank/DDBJ whole genome shotgun (WGS) entry which is preliminary data.</text>
</comment>
<feature type="active site" evidence="9 11">
    <location>
        <position position="688"/>
    </location>
</feature>